<keyword evidence="1" id="KW-0472">Membrane</keyword>
<feature type="transmembrane region" description="Helical" evidence="1">
    <location>
        <begin position="149"/>
        <end position="173"/>
    </location>
</feature>
<dbReference type="Proteomes" id="UP000325081">
    <property type="component" value="Unassembled WGS sequence"/>
</dbReference>
<proteinExistence type="predicted"/>
<organism evidence="2 3">
    <name type="scientific">Striga asiatica</name>
    <name type="common">Asiatic witchweed</name>
    <name type="synonym">Buchnera asiatica</name>
    <dbReference type="NCBI Taxonomy" id="4170"/>
    <lineage>
        <taxon>Eukaryota</taxon>
        <taxon>Viridiplantae</taxon>
        <taxon>Streptophyta</taxon>
        <taxon>Embryophyta</taxon>
        <taxon>Tracheophyta</taxon>
        <taxon>Spermatophyta</taxon>
        <taxon>Magnoliopsida</taxon>
        <taxon>eudicotyledons</taxon>
        <taxon>Gunneridae</taxon>
        <taxon>Pentapetalae</taxon>
        <taxon>asterids</taxon>
        <taxon>lamiids</taxon>
        <taxon>Lamiales</taxon>
        <taxon>Orobanchaceae</taxon>
        <taxon>Buchnereae</taxon>
        <taxon>Striga</taxon>
    </lineage>
</organism>
<comment type="caution">
    <text evidence="2">The sequence shown here is derived from an EMBL/GenBank/DDBJ whole genome shotgun (WGS) entry which is preliminary data.</text>
</comment>
<protein>
    <submittedName>
        <fullName evidence="2">Chorismate synthase</fullName>
    </submittedName>
</protein>
<evidence type="ECO:0000256" key="1">
    <source>
        <dbReference type="SAM" id="Phobius"/>
    </source>
</evidence>
<gene>
    <name evidence="2" type="ORF">STAS_35085</name>
</gene>
<reference evidence="3" key="1">
    <citation type="journal article" date="2019" name="Curr. Biol.">
        <title>Genome Sequence of Striga asiatica Provides Insight into the Evolution of Plant Parasitism.</title>
        <authorList>
            <person name="Yoshida S."/>
            <person name="Kim S."/>
            <person name="Wafula E.K."/>
            <person name="Tanskanen J."/>
            <person name="Kim Y.M."/>
            <person name="Honaas L."/>
            <person name="Yang Z."/>
            <person name="Spallek T."/>
            <person name="Conn C.E."/>
            <person name="Ichihashi Y."/>
            <person name="Cheong K."/>
            <person name="Cui S."/>
            <person name="Der J.P."/>
            <person name="Gundlach H."/>
            <person name="Jiao Y."/>
            <person name="Hori C."/>
            <person name="Ishida J.K."/>
            <person name="Kasahara H."/>
            <person name="Kiba T."/>
            <person name="Kim M.S."/>
            <person name="Koo N."/>
            <person name="Laohavisit A."/>
            <person name="Lee Y.H."/>
            <person name="Lumba S."/>
            <person name="McCourt P."/>
            <person name="Mortimer J.C."/>
            <person name="Mutuku J.M."/>
            <person name="Nomura T."/>
            <person name="Sasaki-Sekimoto Y."/>
            <person name="Seto Y."/>
            <person name="Wang Y."/>
            <person name="Wakatake T."/>
            <person name="Sakakibara H."/>
            <person name="Demura T."/>
            <person name="Yamaguchi S."/>
            <person name="Yoneyama K."/>
            <person name="Manabe R.I."/>
            <person name="Nelson D.C."/>
            <person name="Schulman A.H."/>
            <person name="Timko M.P."/>
            <person name="dePamphilis C.W."/>
            <person name="Choi D."/>
            <person name="Shirasu K."/>
        </authorList>
    </citation>
    <scope>NUCLEOTIDE SEQUENCE [LARGE SCALE GENOMIC DNA]</scope>
    <source>
        <strain evidence="3">cv. UVA1</strain>
    </source>
</reference>
<keyword evidence="3" id="KW-1185">Reference proteome</keyword>
<dbReference type="EMBL" id="BKCP01013181">
    <property type="protein sequence ID" value="GER57281.1"/>
    <property type="molecule type" value="Genomic_DNA"/>
</dbReference>
<evidence type="ECO:0000313" key="3">
    <source>
        <dbReference type="Proteomes" id="UP000325081"/>
    </source>
</evidence>
<sequence>MKDRTDKKKCENHRRKYLGTARLGFGKSGDFVSEPRFPFLLPRSAPISLQRSPHAGIFPAISTRFGSAMVVWRLDWPSLRVPDGLGSGLGVSDESLVLPWSPALSAAKSAFWGLSFRSNLMFGFSRSLVLGSMGFISNNSLPPRWGEGGLWSSIIVSCSSLPMVVAVGSVCGIRAGSG</sequence>
<accession>A0A5A7RJB0</accession>
<keyword evidence="1" id="KW-1133">Transmembrane helix</keyword>
<evidence type="ECO:0000313" key="2">
    <source>
        <dbReference type="EMBL" id="GER57281.1"/>
    </source>
</evidence>
<dbReference type="AlphaFoldDB" id="A0A5A7RJB0"/>
<keyword evidence="1" id="KW-0812">Transmembrane</keyword>
<name>A0A5A7RJB0_STRAF</name>
<feature type="transmembrane region" description="Helical" evidence="1">
    <location>
        <begin position="118"/>
        <end position="137"/>
    </location>
</feature>